<keyword evidence="1" id="KW-0472">Membrane</keyword>
<dbReference type="Proteomes" id="UP000187406">
    <property type="component" value="Unassembled WGS sequence"/>
</dbReference>
<gene>
    <name evidence="2" type="ORF">CFOL_v3_05184</name>
</gene>
<comment type="caution">
    <text evidence="2">The sequence shown here is derived from an EMBL/GenBank/DDBJ whole genome shotgun (WGS) entry which is preliminary data.</text>
</comment>
<sequence length="129" mass="14978">MFDQRRIEDYVDEYFYKDAYMKAYRVGIDPVRGQDDWETSSLDPILSPLMKRQPGRAKMLRKKGADEPNPTKLKRKCKTISCSRCHQERHNVKICKSPIKNSKKNVSTINLSFLLVVMSLVIITLVICP</sequence>
<keyword evidence="3" id="KW-1185">Reference proteome</keyword>
<organism evidence="2 3">
    <name type="scientific">Cephalotus follicularis</name>
    <name type="common">Albany pitcher plant</name>
    <dbReference type="NCBI Taxonomy" id="3775"/>
    <lineage>
        <taxon>Eukaryota</taxon>
        <taxon>Viridiplantae</taxon>
        <taxon>Streptophyta</taxon>
        <taxon>Embryophyta</taxon>
        <taxon>Tracheophyta</taxon>
        <taxon>Spermatophyta</taxon>
        <taxon>Magnoliopsida</taxon>
        <taxon>eudicotyledons</taxon>
        <taxon>Gunneridae</taxon>
        <taxon>Pentapetalae</taxon>
        <taxon>rosids</taxon>
        <taxon>fabids</taxon>
        <taxon>Oxalidales</taxon>
        <taxon>Cephalotaceae</taxon>
        <taxon>Cephalotus</taxon>
    </lineage>
</organism>
<proteinExistence type="predicted"/>
<evidence type="ECO:0000313" key="3">
    <source>
        <dbReference type="Proteomes" id="UP000187406"/>
    </source>
</evidence>
<dbReference type="InParanoid" id="A0A1Q3B0X7"/>
<dbReference type="EMBL" id="BDDD01000218">
    <property type="protein sequence ID" value="GAV61657.1"/>
    <property type="molecule type" value="Genomic_DNA"/>
</dbReference>
<evidence type="ECO:0000256" key="1">
    <source>
        <dbReference type="SAM" id="Phobius"/>
    </source>
</evidence>
<feature type="transmembrane region" description="Helical" evidence="1">
    <location>
        <begin position="106"/>
        <end position="127"/>
    </location>
</feature>
<dbReference type="OrthoDB" id="1939383at2759"/>
<evidence type="ECO:0000313" key="2">
    <source>
        <dbReference type="EMBL" id="GAV61657.1"/>
    </source>
</evidence>
<reference evidence="3" key="1">
    <citation type="submission" date="2016-04" db="EMBL/GenBank/DDBJ databases">
        <title>Cephalotus genome sequencing.</title>
        <authorList>
            <person name="Fukushima K."/>
            <person name="Hasebe M."/>
            <person name="Fang X."/>
        </authorList>
    </citation>
    <scope>NUCLEOTIDE SEQUENCE [LARGE SCALE GENOMIC DNA]</scope>
    <source>
        <strain evidence="3">cv. St1</strain>
    </source>
</reference>
<name>A0A1Q3B0X7_CEPFO</name>
<protein>
    <submittedName>
        <fullName evidence="2">Uncharacterized protein</fullName>
    </submittedName>
</protein>
<keyword evidence="1" id="KW-0812">Transmembrane</keyword>
<keyword evidence="1" id="KW-1133">Transmembrane helix</keyword>
<dbReference type="AlphaFoldDB" id="A0A1Q3B0X7"/>
<accession>A0A1Q3B0X7</accession>